<comment type="catalytic activity">
    <reaction evidence="1">
        <text>Hydrolysis of (1-&gt;3)-beta-D-glucosidic linkages in (1-&gt;3)-beta-D-glucans.</text>
        <dbReference type="EC" id="3.2.1.39"/>
    </reaction>
</comment>
<organism evidence="12 13">
    <name type="scientific">Dekkera bruxellensis</name>
    <name type="common">Brettanomyces custersii</name>
    <dbReference type="NCBI Taxonomy" id="5007"/>
    <lineage>
        <taxon>Eukaryota</taxon>
        <taxon>Fungi</taxon>
        <taxon>Dikarya</taxon>
        <taxon>Ascomycota</taxon>
        <taxon>Saccharomycotina</taxon>
        <taxon>Pichiomycetes</taxon>
        <taxon>Pichiales</taxon>
        <taxon>Pichiaceae</taxon>
        <taxon>Brettanomyces</taxon>
    </lineage>
</organism>
<dbReference type="GeneID" id="64574016"/>
<evidence type="ECO:0000259" key="11">
    <source>
        <dbReference type="Pfam" id="PF10290"/>
    </source>
</evidence>
<dbReference type="Proteomes" id="UP000663131">
    <property type="component" value="Chromosome 9"/>
</dbReference>
<evidence type="ECO:0000256" key="5">
    <source>
        <dbReference type="ARBA" id="ARBA00022801"/>
    </source>
</evidence>
<reference evidence="12" key="1">
    <citation type="submission" date="2020-10" db="EMBL/GenBank/DDBJ databases">
        <authorList>
            <person name="Palmer J.M."/>
        </authorList>
    </citation>
    <scope>NUCLEOTIDE SEQUENCE</scope>
    <source>
        <strain evidence="12">UCD 2041</strain>
    </source>
</reference>
<feature type="domain" description="Cell wall protein YJL171C/Tos1 N-terminal" evidence="11">
    <location>
        <begin position="31"/>
        <end position="96"/>
    </location>
</feature>
<dbReference type="EC" id="3.2.1.39" evidence="3"/>
<gene>
    <name evidence="12" type="ORF">BRETT_002092</name>
</gene>
<evidence type="ECO:0000256" key="9">
    <source>
        <dbReference type="SAM" id="SignalP"/>
    </source>
</evidence>
<evidence type="ECO:0000313" key="13">
    <source>
        <dbReference type="Proteomes" id="UP000663131"/>
    </source>
</evidence>
<dbReference type="GO" id="GO:0042973">
    <property type="term" value="F:glucan endo-1,3-beta-D-glucosidase activity"/>
    <property type="evidence" value="ECO:0007669"/>
    <property type="project" value="UniProtKB-EC"/>
</dbReference>
<keyword evidence="7" id="KW-0961">Cell wall biogenesis/degradation</keyword>
<dbReference type="PANTHER" id="PTHR31737">
    <property type="entry name" value="PROTEIN TOS1"/>
    <property type="match status" value="1"/>
</dbReference>
<keyword evidence="6" id="KW-0326">Glycosidase</keyword>
<sequence length="435" mass="45961">MIASSLISAATGASLLFFASSASASSEAAFVQFENLGYSGEYFPVGKVEALSDGNCSCEQAMDSPIYINGTNSPFNEELSVHIRGPINLQKFAFYTAESYSFGSTDGSWTRGAYYDVSNGTADNVTFLGNVGVENTCLARALNYVTSNGTSLASESTVLENVTIGSAEEFAIFSGTKCKDESSLEGDCLVYREGIDAYHGFYGTVKAFLFQFSAPSDTSEEGLTNKTGNYDMPAIWLLNAQIPRTSQYPLNGSCSAWNTGAGEFDIFEVMNYTQRNNFYTTIHDYQGTDSVEVGLQMFAYLDRTPDSVMKGGVIFGSDGKATVFLSNSTTFGNTISSSDLSSWLSELDNVDGGEYTQTLSSITLDMNTATTTSGSSSSASTSGSDSSTSGSGSSSSTSSSSTNAASRPMFSIESPVGLLSLAVPLIAGTVFLYEA</sequence>
<dbReference type="AlphaFoldDB" id="A0A871RDT8"/>
<evidence type="ECO:0000256" key="3">
    <source>
        <dbReference type="ARBA" id="ARBA00012780"/>
    </source>
</evidence>
<evidence type="ECO:0000256" key="6">
    <source>
        <dbReference type="ARBA" id="ARBA00023295"/>
    </source>
</evidence>
<evidence type="ECO:0000256" key="4">
    <source>
        <dbReference type="ARBA" id="ARBA00022729"/>
    </source>
</evidence>
<reference evidence="12" key="2">
    <citation type="journal article" name="BMC Genomics">
        <title>New genome assemblies reveal patterns of domestication and adaptation across Brettanomyces (Dekkera) species.</title>
        <authorList>
            <person name="Roach M.J."/>
            <person name="Borneman A.R."/>
        </authorList>
    </citation>
    <scope>NUCLEOTIDE SEQUENCE</scope>
    <source>
        <strain evidence="12">UCD 2041</strain>
    </source>
</reference>
<feature type="signal peptide" evidence="9">
    <location>
        <begin position="1"/>
        <end position="24"/>
    </location>
</feature>
<evidence type="ECO:0000259" key="10">
    <source>
        <dbReference type="Pfam" id="PF10287"/>
    </source>
</evidence>
<proteinExistence type="inferred from homology"/>
<evidence type="ECO:0000313" key="12">
    <source>
        <dbReference type="EMBL" id="QOU21928.1"/>
    </source>
</evidence>
<evidence type="ECO:0000256" key="8">
    <source>
        <dbReference type="SAM" id="MobiDB-lite"/>
    </source>
</evidence>
<accession>A0A871RDT8</accession>
<dbReference type="KEGG" id="bbrx:BRETT_002092"/>
<evidence type="ECO:0000256" key="7">
    <source>
        <dbReference type="ARBA" id="ARBA00023316"/>
    </source>
</evidence>
<dbReference type="OrthoDB" id="118256at2759"/>
<dbReference type="GO" id="GO:0071555">
    <property type="term" value="P:cell wall organization"/>
    <property type="evidence" value="ECO:0007669"/>
    <property type="project" value="UniProtKB-KW"/>
</dbReference>
<feature type="region of interest" description="Disordered" evidence="8">
    <location>
        <begin position="370"/>
        <end position="405"/>
    </location>
</feature>
<dbReference type="Pfam" id="PF10290">
    <property type="entry name" value="YJL171C_Tos1_N"/>
    <property type="match status" value="1"/>
</dbReference>
<feature type="domain" description="Cell wall protein YJL171C/Tos1 C-terminal" evidence="10">
    <location>
        <begin position="107"/>
        <end position="343"/>
    </location>
</feature>
<dbReference type="EMBL" id="CP063137">
    <property type="protein sequence ID" value="QOU21928.1"/>
    <property type="molecule type" value="Genomic_DNA"/>
</dbReference>
<name>A0A871RDT8_DEKBR</name>
<dbReference type="PANTHER" id="PTHR31737:SF3">
    <property type="entry name" value="CELL WALL PROTEIN YJL171C"/>
    <property type="match status" value="1"/>
</dbReference>
<evidence type="ECO:0000256" key="2">
    <source>
        <dbReference type="ARBA" id="ARBA00006055"/>
    </source>
</evidence>
<dbReference type="GO" id="GO:0009277">
    <property type="term" value="C:fungal-type cell wall"/>
    <property type="evidence" value="ECO:0007669"/>
    <property type="project" value="TreeGrafter"/>
</dbReference>
<keyword evidence="5" id="KW-0378">Hydrolase</keyword>
<keyword evidence="4 9" id="KW-0732">Signal</keyword>
<dbReference type="InterPro" id="IPR018807">
    <property type="entry name" value="YJL171C/Tos1_N"/>
</dbReference>
<feature type="chain" id="PRO_5034161626" description="glucan endo-1,3-beta-D-glucosidase" evidence="9">
    <location>
        <begin position="25"/>
        <end position="435"/>
    </location>
</feature>
<dbReference type="InterPro" id="IPR018805">
    <property type="entry name" value="YJL171C/Tos1_C"/>
</dbReference>
<dbReference type="Pfam" id="PF10287">
    <property type="entry name" value="YJL171C_Tos1_C"/>
    <property type="match status" value="1"/>
</dbReference>
<comment type="similarity">
    <text evidence="2">Belongs to the PGA52 family.</text>
</comment>
<protein>
    <recommendedName>
        <fullName evidence="3">glucan endo-1,3-beta-D-glucosidase</fullName>
        <ecNumber evidence="3">3.2.1.39</ecNumber>
    </recommendedName>
</protein>
<dbReference type="RefSeq" id="XP_041138421.1">
    <property type="nucleotide sequence ID" value="XM_041280630.1"/>
</dbReference>
<evidence type="ECO:0000256" key="1">
    <source>
        <dbReference type="ARBA" id="ARBA00000382"/>
    </source>
</evidence>